<accession>A0ABS9L0E1</accession>
<evidence type="ECO:0000313" key="2">
    <source>
        <dbReference type="Proteomes" id="UP001165367"/>
    </source>
</evidence>
<name>A0ABS9L0E1_9BACT</name>
<dbReference type="EMBL" id="JAKLTR010000030">
    <property type="protein sequence ID" value="MCG2618035.1"/>
    <property type="molecule type" value="Genomic_DNA"/>
</dbReference>
<reference evidence="1" key="1">
    <citation type="submission" date="2022-01" db="EMBL/GenBank/DDBJ databases">
        <authorList>
            <person name="Jo J.-H."/>
            <person name="Im W.-T."/>
        </authorList>
    </citation>
    <scope>NUCLEOTIDE SEQUENCE</scope>
    <source>
        <strain evidence="1">NA20</strain>
    </source>
</reference>
<evidence type="ECO:0000313" key="1">
    <source>
        <dbReference type="EMBL" id="MCG2618035.1"/>
    </source>
</evidence>
<protein>
    <submittedName>
        <fullName evidence="1">Uncharacterized protein</fullName>
    </submittedName>
</protein>
<sequence>MAQSYSTGGTVWVSLKTAFMYELEGIRTRMAPVVELETLLIELEANTLSDHFWMK</sequence>
<comment type="caution">
    <text evidence="1">The sequence shown here is derived from an EMBL/GenBank/DDBJ whole genome shotgun (WGS) entry which is preliminary data.</text>
</comment>
<gene>
    <name evidence="1" type="ORF">LZZ85_27275</name>
</gene>
<dbReference type="RefSeq" id="WP_237877105.1">
    <property type="nucleotide sequence ID" value="NZ_JAKLTR010000030.1"/>
</dbReference>
<proteinExistence type="predicted"/>
<keyword evidence="2" id="KW-1185">Reference proteome</keyword>
<organism evidence="1 2">
    <name type="scientific">Terrimonas ginsenosidimutans</name>
    <dbReference type="NCBI Taxonomy" id="2908004"/>
    <lineage>
        <taxon>Bacteria</taxon>
        <taxon>Pseudomonadati</taxon>
        <taxon>Bacteroidota</taxon>
        <taxon>Chitinophagia</taxon>
        <taxon>Chitinophagales</taxon>
        <taxon>Chitinophagaceae</taxon>
        <taxon>Terrimonas</taxon>
    </lineage>
</organism>
<dbReference type="Proteomes" id="UP001165367">
    <property type="component" value="Unassembled WGS sequence"/>
</dbReference>